<protein>
    <submittedName>
        <fullName evidence="5">Transcriptional regulator</fullName>
    </submittedName>
</protein>
<dbReference type="Pfam" id="PF01638">
    <property type="entry name" value="HxlR"/>
    <property type="match status" value="1"/>
</dbReference>
<dbReference type="PANTHER" id="PTHR33204:SF37">
    <property type="entry name" value="HTH-TYPE TRANSCRIPTIONAL REGULATOR YODB"/>
    <property type="match status" value="1"/>
</dbReference>
<feature type="domain" description="HTH hxlR-type" evidence="4">
    <location>
        <begin position="11"/>
        <end position="107"/>
    </location>
</feature>
<comment type="caution">
    <text evidence="5">The sequence shown here is derived from an EMBL/GenBank/DDBJ whole genome shotgun (WGS) entry which is preliminary data.</text>
</comment>
<evidence type="ECO:0000256" key="1">
    <source>
        <dbReference type="ARBA" id="ARBA00023015"/>
    </source>
</evidence>
<dbReference type="CDD" id="cd00090">
    <property type="entry name" value="HTH_ARSR"/>
    <property type="match status" value="1"/>
</dbReference>
<dbReference type="InterPro" id="IPR036388">
    <property type="entry name" value="WH-like_DNA-bd_sf"/>
</dbReference>
<name>A0A7V7GNZ3_9GAMM</name>
<dbReference type="InterPro" id="IPR036390">
    <property type="entry name" value="WH_DNA-bd_sf"/>
</dbReference>
<gene>
    <name evidence="5" type="ORF">DT594_17365</name>
</gene>
<dbReference type="GO" id="GO:0003677">
    <property type="term" value="F:DNA binding"/>
    <property type="evidence" value="ECO:0007669"/>
    <property type="project" value="UniProtKB-KW"/>
</dbReference>
<dbReference type="PROSITE" id="PS51118">
    <property type="entry name" value="HTH_HXLR"/>
    <property type="match status" value="1"/>
</dbReference>
<evidence type="ECO:0000256" key="2">
    <source>
        <dbReference type="ARBA" id="ARBA00023125"/>
    </source>
</evidence>
<dbReference type="Gene3D" id="1.10.10.10">
    <property type="entry name" value="Winged helix-like DNA-binding domain superfamily/Winged helix DNA-binding domain"/>
    <property type="match status" value="1"/>
</dbReference>
<sequence length="107" mass="12170">MVSKAINQPVCGSDSGRPIMVLLDALGQRWTLRILWELTPGPLSFRDLRERCDQLSPTVLNSRLKLLREMELVELVEGAGYRLTIPGQELGAKLLDLHHWAEHWAKD</sequence>
<dbReference type="AlphaFoldDB" id="A0A7V7GNZ3"/>
<reference evidence="5 6" key="1">
    <citation type="submission" date="2018-07" db="EMBL/GenBank/DDBJ databases">
        <title>Pseudomonas laoshanensis sp. nov., isolated from soil.</title>
        <authorList>
            <person name="Sun J."/>
            <person name="Yu L."/>
            <person name="Wang M."/>
            <person name="Zhang C."/>
        </authorList>
    </citation>
    <scope>NUCLEOTIDE SEQUENCE [LARGE SCALE GENOMIC DNA]</scope>
    <source>
        <strain evidence="5 6">Y22</strain>
    </source>
</reference>
<dbReference type="GO" id="GO:0006355">
    <property type="term" value="P:regulation of DNA-templated transcription"/>
    <property type="evidence" value="ECO:0007669"/>
    <property type="project" value="UniProtKB-ARBA"/>
</dbReference>
<evidence type="ECO:0000313" key="6">
    <source>
        <dbReference type="Proteomes" id="UP000463138"/>
    </source>
</evidence>
<accession>A0A7V7GNZ3</accession>
<dbReference type="PANTHER" id="PTHR33204">
    <property type="entry name" value="TRANSCRIPTIONAL REGULATOR, MARR FAMILY"/>
    <property type="match status" value="1"/>
</dbReference>
<dbReference type="OrthoDB" id="8904061at2"/>
<keyword evidence="3" id="KW-0804">Transcription</keyword>
<dbReference type="EMBL" id="QOVF01000008">
    <property type="protein sequence ID" value="KAA0691345.1"/>
    <property type="molecule type" value="Genomic_DNA"/>
</dbReference>
<dbReference type="RefSeq" id="WP_149334233.1">
    <property type="nucleotide sequence ID" value="NZ_QOVF01000008.1"/>
</dbReference>
<organism evidence="5 6">
    <name type="scientific">Halopseudomonas laoshanensis</name>
    <dbReference type="NCBI Taxonomy" id="2268758"/>
    <lineage>
        <taxon>Bacteria</taxon>
        <taxon>Pseudomonadati</taxon>
        <taxon>Pseudomonadota</taxon>
        <taxon>Gammaproteobacteria</taxon>
        <taxon>Pseudomonadales</taxon>
        <taxon>Pseudomonadaceae</taxon>
        <taxon>Halopseudomonas</taxon>
    </lineage>
</organism>
<keyword evidence="2" id="KW-0238">DNA-binding</keyword>
<evidence type="ECO:0000259" key="4">
    <source>
        <dbReference type="PROSITE" id="PS51118"/>
    </source>
</evidence>
<dbReference type="SUPFAM" id="SSF46785">
    <property type="entry name" value="Winged helix' DNA-binding domain"/>
    <property type="match status" value="1"/>
</dbReference>
<evidence type="ECO:0000313" key="5">
    <source>
        <dbReference type="EMBL" id="KAA0691345.1"/>
    </source>
</evidence>
<dbReference type="InterPro" id="IPR011991">
    <property type="entry name" value="ArsR-like_HTH"/>
</dbReference>
<keyword evidence="6" id="KW-1185">Reference proteome</keyword>
<proteinExistence type="predicted"/>
<keyword evidence="1" id="KW-0805">Transcription regulation</keyword>
<dbReference type="Proteomes" id="UP000463138">
    <property type="component" value="Unassembled WGS sequence"/>
</dbReference>
<dbReference type="InterPro" id="IPR002577">
    <property type="entry name" value="HTH_HxlR"/>
</dbReference>
<evidence type="ECO:0000256" key="3">
    <source>
        <dbReference type="ARBA" id="ARBA00023163"/>
    </source>
</evidence>